<dbReference type="RefSeq" id="WP_147033529.1">
    <property type="nucleotide sequence ID" value="NZ_CP042436.1"/>
</dbReference>
<evidence type="ECO:0000259" key="1">
    <source>
        <dbReference type="Pfam" id="PF04993"/>
    </source>
</evidence>
<sequence>MAYDEKLSDRIREALADVPHVEEKRMFGGVCYMVDGKMCVGVVKDEMMCRVGTAVYEESLEKRGCREMDFAGKPMEGYMYVSSEGMQTKTEFDHWIGLCLAFNTEAKASKKKRSK</sequence>
<protein>
    <submittedName>
        <fullName evidence="2">TfoX/Sxy family protein</fullName>
    </submittedName>
</protein>
<dbReference type="Pfam" id="PF04993">
    <property type="entry name" value="TfoX_N"/>
    <property type="match status" value="1"/>
</dbReference>
<feature type="domain" description="TfoX N-terminal" evidence="1">
    <location>
        <begin position="13"/>
        <end position="101"/>
    </location>
</feature>
<dbReference type="Gene3D" id="3.30.1460.30">
    <property type="entry name" value="YgaC/TfoX-N like chaperone"/>
    <property type="match status" value="1"/>
</dbReference>
<reference evidence="2 3" key="1">
    <citation type="journal article" date="2017" name="Curr. Microbiol.">
        <title>Mucilaginibacter ginsenosidivorans sp. nov., Isolated from Soil of Ginseng Field.</title>
        <authorList>
            <person name="Kim M.M."/>
            <person name="Siddiqi M.Z."/>
            <person name="Im W.T."/>
        </authorList>
    </citation>
    <scope>NUCLEOTIDE SEQUENCE [LARGE SCALE GENOMIC DNA]</scope>
    <source>
        <strain evidence="2 3">Gsoil 3017</strain>
    </source>
</reference>
<keyword evidence="3" id="KW-1185">Reference proteome</keyword>
<dbReference type="KEGG" id="mgin:FRZ54_19715"/>
<name>A0A5B8V0Z8_9SPHI</name>
<dbReference type="OrthoDB" id="214902at2"/>
<evidence type="ECO:0000313" key="2">
    <source>
        <dbReference type="EMBL" id="QEC64695.1"/>
    </source>
</evidence>
<dbReference type="EMBL" id="CP042436">
    <property type="protein sequence ID" value="QEC64695.1"/>
    <property type="molecule type" value="Genomic_DNA"/>
</dbReference>
<dbReference type="AlphaFoldDB" id="A0A5B8V0Z8"/>
<dbReference type="InterPro" id="IPR007076">
    <property type="entry name" value="TfoX_N"/>
</dbReference>
<dbReference type="SUPFAM" id="SSF159894">
    <property type="entry name" value="YgaC/TfoX-N like"/>
    <property type="match status" value="1"/>
</dbReference>
<dbReference type="Proteomes" id="UP000321479">
    <property type="component" value="Chromosome"/>
</dbReference>
<accession>A0A5B8V0Z8</accession>
<evidence type="ECO:0000313" key="3">
    <source>
        <dbReference type="Proteomes" id="UP000321479"/>
    </source>
</evidence>
<proteinExistence type="predicted"/>
<organism evidence="2 3">
    <name type="scientific">Mucilaginibacter ginsenosidivorans</name>
    <dbReference type="NCBI Taxonomy" id="398053"/>
    <lineage>
        <taxon>Bacteria</taxon>
        <taxon>Pseudomonadati</taxon>
        <taxon>Bacteroidota</taxon>
        <taxon>Sphingobacteriia</taxon>
        <taxon>Sphingobacteriales</taxon>
        <taxon>Sphingobacteriaceae</taxon>
        <taxon>Mucilaginibacter</taxon>
    </lineage>
</organism>
<gene>
    <name evidence="2" type="ORF">FRZ54_19715</name>
</gene>